<dbReference type="InterPro" id="IPR013798">
    <property type="entry name" value="Indole-3-glycerol_P_synth_dom"/>
</dbReference>
<organism evidence="10 11">
    <name type="scientific">Methanospirillum purgamenti</name>
    <dbReference type="NCBI Taxonomy" id="2834276"/>
    <lineage>
        <taxon>Archaea</taxon>
        <taxon>Methanobacteriati</taxon>
        <taxon>Methanobacteriota</taxon>
        <taxon>Stenosarchaea group</taxon>
        <taxon>Methanomicrobia</taxon>
        <taxon>Methanomicrobiales</taxon>
        <taxon>Methanospirillaceae</taxon>
        <taxon>Methanospirillum</taxon>
    </lineage>
</organism>
<dbReference type="KEGG" id="mrtj:KHC33_05470"/>
<dbReference type="RefSeq" id="WP_214420729.1">
    <property type="nucleotide sequence ID" value="NZ_CP075546.1"/>
</dbReference>
<dbReference type="GO" id="GO:0004640">
    <property type="term" value="F:phosphoribosylanthranilate isomerase activity"/>
    <property type="evidence" value="ECO:0007669"/>
    <property type="project" value="TreeGrafter"/>
</dbReference>
<keyword evidence="5" id="KW-0210">Decarboxylase</keyword>
<reference evidence="10 11" key="1">
    <citation type="submission" date="2021-05" db="EMBL/GenBank/DDBJ databases">
        <title>A novel Methanospirillum isolate from a pyrite-forming mixed culture.</title>
        <authorList>
            <person name="Bunk B."/>
            <person name="Sproer C."/>
            <person name="Spring S."/>
            <person name="Pester M."/>
        </authorList>
    </citation>
    <scope>NUCLEOTIDE SEQUENCE [LARGE SCALE GENOMIC DNA]</scope>
    <source>
        <strain evidence="10 11">J.3.6.1-F.2.7.3</strain>
    </source>
</reference>
<dbReference type="Proteomes" id="UP000680656">
    <property type="component" value="Chromosome"/>
</dbReference>
<evidence type="ECO:0000256" key="1">
    <source>
        <dbReference type="ARBA" id="ARBA00001633"/>
    </source>
</evidence>
<comment type="catalytic activity">
    <reaction evidence="1">
        <text>1-(2-carboxyphenylamino)-1-deoxy-D-ribulose 5-phosphate + H(+) = (1S,2R)-1-C-(indol-3-yl)glycerol 3-phosphate + CO2 + H2O</text>
        <dbReference type="Rhea" id="RHEA:23476"/>
        <dbReference type="ChEBI" id="CHEBI:15377"/>
        <dbReference type="ChEBI" id="CHEBI:15378"/>
        <dbReference type="ChEBI" id="CHEBI:16526"/>
        <dbReference type="ChEBI" id="CHEBI:58613"/>
        <dbReference type="ChEBI" id="CHEBI:58866"/>
        <dbReference type="EC" id="4.1.1.48"/>
    </reaction>
</comment>
<evidence type="ECO:0000256" key="7">
    <source>
        <dbReference type="ARBA" id="ARBA00023141"/>
    </source>
</evidence>
<dbReference type="AlphaFoldDB" id="A0A8E7B2Y5"/>
<evidence type="ECO:0000259" key="9">
    <source>
        <dbReference type="Pfam" id="PF00218"/>
    </source>
</evidence>
<feature type="domain" description="Indole-3-glycerol phosphate synthase" evidence="9">
    <location>
        <begin position="12"/>
        <end position="244"/>
    </location>
</feature>
<keyword evidence="8" id="KW-0456">Lyase</keyword>
<keyword evidence="11" id="KW-1185">Reference proteome</keyword>
<evidence type="ECO:0000313" key="11">
    <source>
        <dbReference type="Proteomes" id="UP000680656"/>
    </source>
</evidence>
<dbReference type="GeneID" id="65567786"/>
<evidence type="ECO:0000256" key="8">
    <source>
        <dbReference type="ARBA" id="ARBA00023239"/>
    </source>
</evidence>
<dbReference type="Gene3D" id="3.20.20.70">
    <property type="entry name" value="Aldolase class I"/>
    <property type="match status" value="1"/>
</dbReference>
<proteinExistence type="predicted"/>
<sequence>MILDDIVASSQRRAAALPESFPSSSHAPISLRKAITQTRNNAVIAELKFASPSRGVITQEKKTEAAITDMIQGGCCALSILTEPDYFLGSPDTIPAIRESVPIPILRKDFIVDEHQLDETRSLGADAVLLISSVLGDETEHFVKETQRRGLEPLLEVHTRKEARQAVDSGVELVGINNRDLKTFRTDLSTTKNIAPILRQAGLTVISASGMIWPCDIRSLHQYADGFLIGSSIMSSGNPRKRVEGFVYA</sequence>
<evidence type="ECO:0000256" key="4">
    <source>
        <dbReference type="ARBA" id="ARBA00022605"/>
    </source>
</evidence>
<dbReference type="UniPathway" id="UPA00035">
    <property type="reaction ID" value="UER00043"/>
</dbReference>
<evidence type="ECO:0000256" key="2">
    <source>
        <dbReference type="ARBA" id="ARBA00004696"/>
    </source>
</evidence>
<protein>
    <recommendedName>
        <fullName evidence="3">indole-3-glycerol-phosphate synthase</fullName>
        <ecNumber evidence="3">4.1.1.48</ecNumber>
    </recommendedName>
</protein>
<dbReference type="SUPFAM" id="SSF51366">
    <property type="entry name" value="Ribulose-phoshate binding barrel"/>
    <property type="match status" value="1"/>
</dbReference>
<dbReference type="InterPro" id="IPR011060">
    <property type="entry name" value="RibuloseP-bd_barrel"/>
</dbReference>
<accession>A0A8E7B2Y5</accession>
<dbReference type="Pfam" id="PF00218">
    <property type="entry name" value="IGPS"/>
    <property type="match status" value="1"/>
</dbReference>
<dbReference type="PANTHER" id="PTHR22854">
    <property type="entry name" value="TRYPTOPHAN BIOSYNTHESIS PROTEIN"/>
    <property type="match status" value="1"/>
</dbReference>
<evidence type="ECO:0000256" key="6">
    <source>
        <dbReference type="ARBA" id="ARBA00022822"/>
    </source>
</evidence>
<gene>
    <name evidence="10" type="ORF">KHC33_05470</name>
</gene>
<dbReference type="CDD" id="cd00331">
    <property type="entry name" value="IGPS"/>
    <property type="match status" value="1"/>
</dbReference>
<keyword evidence="6" id="KW-0822">Tryptophan biosynthesis</keyword>
<dbReference type="InterPro" id="IPR045186">
    <property type="entry name" value="Indole-3-glycerol_P_synth"/>
</dbReference>
<comment type="pathway">
    <text evidence="2">Amino-acid biosynthesis; L-tryptophan biosynthesis; L-tryptophan from chorismate: step 4/5.</text>
</comment>
<evidence type="ECO:0000256" key="3">
    <source>
        <dbReference type="ARBA" id="ARBA00012362"/>
    </source>
</evidence>
<dbReference type="GO" id="GO:0000162">
    <property type="term" value="P:L-tryptophan biosynthetic process"/>
    <property type="evidence" value="ECO:0007669"/>
    <property type="project" value="UniProtKB-UniPathway"/>
</dbReference>
<dbReference type="PANTHER" id="PTHR22854:SF2">
    <property type="entry name" value="INDOLE-3-GLYCEROL-PHOSPHATE SYNTHASE"/>
    <property type="match status" value="1"/>
</dbReference>
<dbReference type="EMBL" id="CP075546">
    <property type="protein sequence ID" value="QVV89949.1"/>
    <property type="molecule type" value="Genomic_DNA"/>
</dbReference>
<name>A0A8E7B2Y5_9EURY</name>
<dbReference type="GO" id="GO:0004425">
    <property type="term" value="F:indole-3-glycerol-phosphate synthase activity"/>
    <property type="evidence" value="ECO:0007669"/>
    <property type="project" value="UniProtKB-EC"/>
</dbReference>
<dbReference type="InterPro" id="IPR013785">
    <property type="entry name" value="Aldolase_TIM"/>
</dbReference>
<keyword evidence="4" id="KW-0028">Amino-acid biosynthesis</keyword>
<evidence type="ECO:0000313" key="10">
    <source>
        <dbReference type="EMBL" id="QVV89949.1"/>
    </source>
</evidence>
<dbReference type="EC" id="4.1.1.48" evidence="3"/>
<evidence type="ECO:0000256" key="5">
    <source>
        <dbReference type="ARBA" id="ARBA00022793"/>
    </source>
</evidence>
<keyword evidence="7" id="KW-0057">Aromatic amino acid biosynthesis</keyword>